<evidence type="ECO:0000313" key="2">
    <source>
        <dbReference type="EMBL" id="PJC92902.1"/>
    </source>
</evidence>
<evidence type="ECO:0000313" key="3">
    <source>
        <dbReference type="Proteomes" id="UP000232060"/>
    </source>
</evidence>
<dbReference type="AlphaFoldDB" id="A0A2M8H8L3"/>
<dbReference type="Gene3D" id="3.40.50.720">
    <property type="entry name" value="NAD(P)-binding Rossmann-like Domain"/>
    <property type="match status" value="1"/>
</dbReference>
<dbReference type="OrthoDB" id="7941246at2"/>
<sequence length="331" mass="36705">MKLLIIGGTGFLGRHLSALALDWGHEVTLFNRGRRQHPDWRDLQQLHGDRDHDLGALRGAGLHWDLVIDTCCYRPEQAASLSAALQGRCEHLIFISTISVYRDFTLKGMDESAPLHEIPAGEIPDDYGPLKVLCEAEYRARWGDRLCILRPGVLCGPHDHTGRLAWWVRRVQQGGPWLLPGSGQDRLQYLDVRDCAEFVLRAAEQRLGGVFNLLKPGIALGDWVERIAARLSPAAPIQLDWVPWPKLLAAGVEPWQSYPTLLPNEQAEYAGYGRISAEAAIVQGLNFRPLEETVADLANWLAEGGQGATTGMTAEEEAALRQRVLAAHAIR</sequence>
<dbReference type="EMBL" id="PGCP01000018">
    <property type="protein sequence ID" value="PJC92902.1"/>
    <property type="molecule type" value="Genomic_DNA"/>
</dbReference>
<dbReference type="InterPro" id="IPR036291">
    <property type="entry name" value="NAD(P)-bd_dom_sf"/>
</dbReference>
<dbReference type="SUPFAM" id="SSF51735">
    <property type="entry name" value="NAD(P)-binding Rossmann-fold domains"/>
    <property type="match status" value="1"/>
</dbReference>
<protein>
    <submittedName>
        <fullName evidence="2">Isoflavone reductase</fullName>
    </submittedName>
</protein>
<dbReference type="Proteomes" id="UP000232060">
    <property type="component" value="Unassembled WGS sequence"/>
</dbReference>
<proteinExistence type="predicted"/>
<name>A0A2M8H8L3_9GAMM</name>
<dbReference type="InterPro" id="IPR001509">
    <property type="entry name" value="Epimerase_deHydtase"/>
</dbReference>
<gene>
    <name evidence="2" type="ORF">CUC44_12520</name>
</gene>
<dbReference type="Pfam" id="PF01370">
    <property type="entry name" value="Epimerase"/>
    <property type="match status" value="2"/>
</dbReference>
<dbReference type="PANTHER" id="PTHR43245">
    <property type="entry name" value="BIFUNCTIONAL POLYMYXIN RESISTANCE PROTEIN ARNA"/>
    <property type="match status" value="1"/>
</dbReference>
<keyword evidence="3" id="KW-1185">Reference proteome</keyword>
<accession>A0A2M8H8L3</accession>
<organism evidence="2 3">
    <name type="scientific">Aeromonas lusitana</name>
    <dbReference type="NCBI Taxonomy" id="931529"/>
    <lineage>
        <taxon>Bacteria</taxon>
        <taxon>Pseudomonadati</taxon>
        <taxon>Pseudomonadota</taxon>
        <taxon>Gammaproteobacteria</taxon>
        <taxon>Aeromonadales</taxon>
        <taxon>Aeromonadaceae</taxon>
        <taxon>Aeromonas</taxon>
    </lineage>
</organism>
<comment type="caution">
    <text evidence="2">The sequence shown here is derived from an EMBL/GenBank/DDBJ whole genome shotgun (WGS) entry which is preliminary data.</text>
</comment>
<evidence type="ECO:0000259" key="1">
    <source>
        <dbReference type="Pfam" id="PF01370"/>
    </source>
</evidence>
<dbReference type="PANTHER" id="PTHR43245:SF13">
    <property type="entry name" value="UDP-D-APIOSE_UDP-D-XYLOSE SYNTHASE 2"/>
    <property type="match status" value="1"/>
</dbReference>
<feature type="domain" description="NAD-dependent epimerase/dehydratase" evidence="1">
    <location>
        <begin position="4"/>
        <end position="42"/>
    </location>
</feature>
<dbReference type="RefSeq" id="WP_100860256.1">
    <property type="nucleotide sequence ID" value="NZ_PGCP01000018.1"/>
</dbReference>
<dbReference type="InterPro" id="IPR050177">
    <property type="entry name" value="Lipid_A_modif_metabolic_enz"/>
</dbReference>
<feature type="domain" description="NAD-dependent epimerase/dehydratase" evidence="1">
    <location>
        <begin position="81"/>
        <end position="212"/>
    </location>
</feature>
<reference evidence="2 3" key="1">
    <citation type="submission" date="2017-11" db="EMBL/GenBank/DDBJ databases">
        <title>Draft genome sequence of environmental isolate Aeromonas lusitania sp. nov. MDC 2473.</title>
        <authorList>
            <person name="Colston S.M."/>
            <person name="Navarro A."/>
            <person name="Martinez-Murcia A.J."/>
            <person name="Graf J."/>
        </authorList>
    </citation>
    <scope>NUCLEOTIDE SEQUENCE [LARGE SCALE GENOMIC DNA]</scope>
    <source>
        <strain evidence="2 3">MDC 2473</strain>
    </source>
</reference>